<comment type="caution">
    <text evidence="2">The sequence shown here is derived from an EMBL/GenBank/DDBJ whole genome shotgun (WGS) entry which is preliminary data.</text>
</comment>
<gene>
    <name evidence="2" type="ORF">S03H2_16021</name>
</gene>
<dbReference type="AlphaFoldDB" id="X1G7V5"/>
<organism evidence="2">
    <name type="scientific">marine sediment metagenome</name>
    <dbReference type="NCBI Taxonomy" id="412755"/>
    <lineage>
        <taxon>unclassified sequences</taxon>
        <taxon>metagenomes</taxon>
        <taxon>ecological metagenomes</taxon>
    </lineage>
</organism>
<evidence type="ECO:0000313" key="2">
    <source>
        <dbReference type="EMBL" id="GAH37634.1"/>
    </source>
</evidence>
<evidence type="ECO:0000256" key="1">
    <source>
        <dbReference type="SAM" id="Phobius"/>
    </source>
</evidence>
<evidence type="ECO:0008006" key="3">
    <source>
        <dbReference type="Google" id="ProtNLM"/>
    </source>
</evidence>
<reference evidence="2" key="1">
    <citation type="journal article" date="2014" name="Front. Microbiol.">
        <title>High frequency of phylogenetically diverse reductive dehalogenase-homologous genes in deep subseafloor sedimentary metagenomes.</title>
        <authorList>
            <person name="Kawai M."/>
            <person name="Futagami T."/>
            <person name="Toyoda A."/>
            <person name="Takaki Y."/>
            <person name="Nishi S."/>
            <person name="Hori S."/>
            <person name="Arai W."/>
            <person name="Tsubouchi T."/>
            <person name="Morono Y."/>
            <person name="Uchiyama I."/>
            <person name="Ito T."/>
            <person name="Fujiyama A."/>
            <person name="Inagaki F."/>
            <person name="Takami H."/>
        </authorList>
    </citation>
    <scope>NUCLEOTIDE SEQUENCE</scope>
    <source>
        <strain evidence="2">Expedition CK06-06</strain>
    </source>
</reference>
<feature type="non-terminal residue" evidence="2">
    <location>
        <position position="1"/>
    </location>
</feature>
<proteinExistence type="predicted"/>
<feature type="transmembrane region" description="Helical" evidence="1">
    <location>
        <begin position="92"/>
        <end position="112"/>
    </location>
</feature>
<feature type="transmembrane region" description="Helical" evidence="1">
    <location>
        <begin position="62"/>
        <end position="86"/>
    </location>
</feature>
<protein>
    <recommendedName>
        <fullName evidence="3">Type II secretion system protein GspF domain-containing protein</fullName>
    </recommendedName>
</protein>
<keyword evidence="1" id="KW-1133">Transmembrane helix</keyword>
<keyword evidence="1" id="KW-0812">Transmembrane</keyword>
<keyword evidence="1" id="KW-0472">Membrane</keyword>
<dbReference type="EMBL" id="BARU01008164">
    <property type="protein sequence ID" value="GAH37634.1"/>
    <property type="molecule type" value="Genomic_DNA"/>
</dbReference>
<accession>X1G7V5</accession>
<name>X1G7V5_9ZZZZ</name>
<sequence>FSDLKHKLGIKSSGNLQHHLGKLGTLIELNEGMYSLSDHGREAIMAIKAVRRMQNRKQSVRIIITMVYAFSFYAAFMNVPFLMGTVNANTPIMALFIAVFSSIFVYLGWPFAMSRQEKKLAKSKS</sequence>